<dbReference type="EMBL" id="JAUDCL010000007">
    <property type="protein sequence ID" value="MDM8200766.1"/>
    <property type="molecule type" value="Genomic_DNA"/>
</dbReference>
<keyword evidence="1 5" id="KW-0418">Kinase</keyword>
<dbReference type="RefSeq" id="WP_289599472.1">
    <property type="nucleotide sequence ID" value="NZ_JAUDCL010000007.1"/>
</dbReference>
<comment type="caution">
    <text evidence="5">The sequence shown here is derived from an EMBL/GenBank/DDBJ whole genome shotgun (WGS) entry which is preliminary data.</text>
</comment>
<feature type="transmembrane region" description="Helical" evidence="3">
    <location>
        <begin position="189"/>
        <end position="212"/>
    </location>
</feature>
<keyword evidence="3" id="KW-0472">Membrane</keyword>
<keyword evidence="3" id="KW-1133">Transmembrane helix</keyword>
<dbReference type="Pfam" id="PF14501">
    <property type="entry name" value="HATPase_c_5"/>
    <property type="match status" value="1"/>
</dbReference>
<dbReference type="InterPro" id="IPR005467">
    <property type="entry name" value="His_kinase_dom"/>
</dbReference>
<dbReference type="InterPro" id="IPR003594">
    <property type="entry name" value="HATPase_dom"/>
</dbReference>
<reference evidence="5 6" key="1">
    <citation type="submission" date="2023-06" db="EMBL/GenBank/DDBJ databases">
        <title>Identification and characterization of horizontal gene transfer across gut microbiota members of farm animals based on homology search.</title>
        <authorList>
            <person name="Schwarzerova J."/>
            <person name="Nykrynova M."/>
            <person name="Jureckova K."/>
            <person name="Cejkova D."/>
            <person name="Rychlik I."/>
        </authorList>
    </citation>
    <scope>NUCLEOTIDE SEQUENCE [LARGE SCALE GENOMIC DNA]</scope>
    <source>
        <strain evidence="5 6">ET340</strain>
    </source>
</reference>
<name>A0ABT7UPF0_9FIRM</name>
<protein>
    <submittedName>
        <fullName evidence="5">Sensor histidine kinase</fullName>
    </submittedName>
</protein>
<dbReference type="InterPro" id="IPR036890">
    <property type="entry name" value="HATPase_C_sf"/>
</dbReference>
<proteinExistence type="predicted"/>
<keyword evidence="1 5" id="KW-0808">Transferase</keyword>
<evidence type="ECO:0000256" key="3">
    <source>
        <dbReference type="SAM" id="Phobius"/>
    </source>
</evidence>
<feature type="transmembrane region" description="Helical" evidence="3">
    <location>
        <begin position="157"/>
        <end position="177"/>
    </location>
</feature>
<gene>
    <name evidence="5" type="ORF">QUW08_05570</name>
</gene>
<keyword evidence="2" id="KW-0902">Two-component regulatory system</keyword>
<dbReference type="SMART" id="SM00387">
    <property type="entry name" value="HATPase_c"/>
    <property type="match status" value="1"/>
</dbReference>
<evidence type="ECO:0000256" key="1">
    <source>
        <dbReference type="ARBA" id="ARBA00022777"/>
    </source>
</evidence>
<evidence type="ECO:0000313" key="6">
    <source>
        <dbReference type="Proteomes" id="UP001529380"/>
    </source>
</evidence>
<evidence type="ECO:0000313" key="5">
    <source>
        <dbReference type="EMBL" id="MDM8200766.1"/>
    </source>
</evidence>
<accession>A0ABT7UPF0</accession>
<dbReference type="Gene3D" id="3.30.565.10">
    <property type="entry name" value="Histidine kinase-like ATPase, C-terminal domain"/>
    <property type="match status" value="1"/>
</dbReference>
<feature type="transmembrane region" description="Helical" evidence="3">
    <location>
        <begin position="12"/>
        <end position="32"/>
    </location>
</feature>
<sequence>MYEEIKAVFYPLWVLLAFCNGLLMEKLCAPFLQLRPGKLWKAVLILCFAGSSGMVIWVGDPNLFYTLPVFLAVFFACTRGDRVGRLAVCLVVFSLLMSLCALSDSYLGDWLGRPGLEQYIFTRLVRTLVLGAIWLILRRRLPARPVQLPRRLWKLALGLAALPVCSLAAVVLLATPYRNQPEPYAVSMSMGLAVLPVVLLTSVVLLASYTLLAEHEALEQAGRLAALREVYYQGLQGQEDQVRRLRHDLRNHLTALQGLLARGQTKAADDYLKQLLDSEALHGRRRLCENETADVVLSAKAQAMEQAGVNARFGVSLPKELPLAPTDLCALLGNALDNALEAARRTPEGWVSVRARADKGLLMLQVENSAPGLPVREKNGRFATTKADKSAHGFGLAGMEEIARRCGGTLEAKAEEGRFALTVCIPLAPSCENGPGGV</sequence>
<evidence type="ECO:0000259" key="4">
    <source>
        <dbReference type="PROSITE" id="PS50109"/>
    </source>
</evidence>
<feature type="domain" description="Histidine kinase" evidence="4">
    <location>
        <begin position="244"/>
        <end position="429"/>
    </location>
</feature>
<feature type="transmembrane region" description="Helical" evidence="3">
    <location>
        <begin position="63"/>
        <end position="79"/>
    </location>
</feature>
<keyword evidence="3" id="KW-0812">Transmembrane</keyword>
<keyword evidence="6" id="KW-1185">Reference proteome</keyword>
<feature type="transmembrane region" description="Helical" evidence="3">
    <location>
        <begin position="119"/>
        <end position="137"/>
    </location>
</feature>
<feature type="transmembrane region" description="Helical" evidence="3">
    <location>
        <begin position="86"/>
        <end position="107"/>
    </location>
</feature>
<dbReference type="PANTHER" id="PTHR40448">
    <property type="entry name" value="TWO-COMPONENT SENSOR HISTIDINE KINASE"/>
    <property type="match status" value="1"/>
</dbReference>
<dbReference type="InterPro" id="IPR032834">
    <property type="entry name" value="NatK-like_C"/>
</dbReference>
<dbReference type="SUPFAM" id="SSF55874">
    <property type="entry name" value="ATPase domain of HSP90 chaperone/DNA topoisomerase II/histidine kinase"/>
    <property type="match status" value="1"/>
</dbReference>
<dbReference type="Proteomes" id="UP001529380">
    <property type="component" value="Unassembled WGS sequence"/>
</dbReference>
<evidence type="ECO:0000256" key="2">
    <source>
        <dbReference type="ARBA" id="ARBA00023012"/>
    </source>
</evidence>
<dbReference type="PROSITE" id="PS50109">
    <property type="entry name" value="HIS_KIN"/>
    <property type="match status" value="1"/>
</dbReference>
<dbReference type="PANTHER" id="PTHR40448:SF1">
    <property type="entry name" value="TWO-COMPONENT SENSOR HISTIDINE KINASE"/>
    <property type="match status" value="1"/>
</dbReference>
<dbReference type="GO" id="GO:0016301">
    <property type="term" value="F:kinase activity"/>
    <property type="evidence" value="ECO:0007669"/>
    <property type="project" value="UniProtKB-KW"/>
</dbReference>
<organism evidence="5 6">
    <name type="scientific">Allofournierella massiliensis</name>
    <dbReference type="NCBI Taxonomy" id="1650663"/>
    <lineage>
        <taxon>Bacteria</taxon>
        <taxon>Bacillati</taxon>
        <taxon>Bacillota</taxon>
        <taxon>Clostridia</taxon>
        <taxon>Eubacteriales</taxon>
        <taxon>Oscillospiraceae</taxon>
        <taxon>Allofournierella</taxon>
    </lineage>
</organism>
<dbReference type="CDD" id="cd16935">
    <property type="entry name" value="HATPase_AgrC-ComD-like"/>
    <property type="match status" value="1"/>
</dbReference>